<name>B8GS50_THISH</name>
<dbReference type="EMBL" id="CP001339">
    <property type="protein sequence ID" value="ACL72754.1"/>
    <property type="molecule type" value="Genomic_DNA"/>
</dbReference>
<sequence precursor="true">MKLWSALFLLFFSASVLAAETIPFEHWTVISRADSATGEITLAAYTRNREGHLLAFGQKDNGPIDGALMLNERSGSRAHAEHPLNLRFSQGAEYRIEGLRIPDTARGQGPEGTASRVEWQLWEKKQGGRVPEALGSLAEAREVTVEYRDAEGELRQTSFSLRGADRALAWVLQEGPMTASVHTIDTLSEEAAFACQRNGNGDSGRVAHCFDGIVSCWDKTASGSVAAFSSCLRSEGVL</sequence>
<keyword evidence="1" id="KW-0732">Signal</keyword>
<dbReference type="RefSeq" id="WP_012638237.1">
    <property type="nucleotide sequence ID" value="NC_011901.1"/>
</dbReference>
<reference evidence="2 3" key="1">
    <citation type="journal article" date="2011" name="Stand. Genomic Sci.">
        <title>Complete genome sequence of 'Thioalkalivibrio sulfidophilus' HL-EbGr7.</title>
        <authorList>
            <person name="Muyzer G."/>
            <person name="Sorokin D.Y."/>
            <person name="Mavromatis K."/>
            <person name="Lapidus A."/>
            <person name="Clum A."/>
            <person name="Ivanova N."/>
            <person name="Pati A."/>
            <person name="d'Haeseleer P."/>
            <person name="Woyke T."/>
            <person name="Kyrpides N.C."/>
        </authorList>
    </citation>
    <scope>NUCLEOTIDE SEQUENCE [LARGE SCALE GENOMIC DNA]</scope>
    <source>
        <strain evidence="2 3">HL-EbGR7</strain>
    </source>
</reference>
<accession>B8GS50</accession>
<proteinExistence type="predicted"/>
<keyword evidence="3" id="KW-1185">Reference proteome</keyword>
<dbReference type="OrthoDB" id="5781220at2"/>
<dbReference type="Proteomes" id="UP000002383">
    <property type="component" value="Chromosome"/>
</dbReference>
<evidence type="ECO:0000313" key="2">
    <source>
        <dbReference type="EMBL" id="ACL72754.1"/>
    </source>
</evidence>
<dbReference type="KEGG" id="tgr:Tgr7_1671"/>
<organism evidence="2 3">
    <name type="scientific">Thioalkalivibrio sulfidiphilus (strain HL-EbGR7)</name>
    <dbReference type="NCBI Taxonomy" id="396588"/>
    <lineage>
        <taxon>Bacteria</taxon>
        <taxon>Pseudomonadati</taxon>
        <taxon>Pseudomonadota</taxon>
        <taxon>Gammaproteobacteria</taxon>
        <taxon>Chromatiales</taxon>
        <taxon>Ectothiorhodospiraceae</taxon>
        <taxon>Thioalkalivibrio</taxon>
    </lineage>
</organism>
<feature type="signal peptide" evidence="1">
    <location>
        <begin position="1"/>
        <end position="18"/>
    </location>
</feature>
<evidence type="ECO:0000313" key="3">
    <source>
        <dbReference type="Proteomes" id="UP000002383"/>
    </source>
</evidence>
<feature type="chain" id="PRO_5002873121" evidence="1">
    <location>
        <begin position="19"/>
        <end position="238"/>
    </location>
</feature>
<protein>
    <submittedName>
        <fullName evidence="2">Uncharacterized protein</fullName>
    </submittedName>
</protein>
<evidence type="ECO:0000256" key="1">
    <source>
        <dbReference type="SAM" id="SignalP"/>
    </source>
</evidence>
<gene>
    <name evidence="2" type="ordered locus">Tgr7_1671</name>
</gene>
<dbReference type="HOGENOM" id="CLU_1165391_0_0_6"/>
<dbReference type="AlphaFoldDB" id="B8GS50"/>